<evidence type="ECO:0000313" key="2">
    <source>
        <dbReference type="EMBL" id="KAJ6729972.1"/>
    </source>
</evidence>
<evidence type="ECO:0000256" key="1">
    <source>
        <dbReference type="SAM" id="MobiDB-lite"/>
    </source>
</evidence>
<accession>A0A9Q0ZD48</accession>
<protein>
    <submittedName>
        <fullName evidence="2">Uncharacterized protein</fullName>
    </submittedName>
</protein>
<proteinExistence type="predicted"/>
<sequence length="113" mass="11948">MIGPAAGVDLEAAKSRFGGRSWAAVSNTCHAVRRPRIALPGTHSSRGDQGHAQQCCQQIRQVDEAVSVRRFTVNDRGAGSSSNAAALNRKETTEVMRATRNTKTDAACPVSVG</sequence>
<dbReference type="AlphaFoldDB" id="A0A9Q0ZD48"/>
<evidence type="ECO:0000313" key="3">
    <source>
        <dbReference type="Proteomes" id="UP001151529"/>
    </source>
</evidence>
<reference evidence="2" key="2">
    <citation type="journal article" date="2023" name="Int. J. Mol. Sci.">
        <title>De Novo Assembly and Annotation of 11 Diverse Shrub Willow (Salix) Genomes Reveals Novel Gene Organization in Sex-Linked Regions.</title>
        <authorList>
            <person name="Hyden B."/>
            <person name="Feng K."/>
            <person name="Yates T.B."/>
            <person name="Jawdy S."/>
            <person name="Cereghino C."/>
            <person name="Smart L.B."/>
            <person name="Muchero W."/>
        </authorList>
    </citation>
    <scope>NUCLEOTIDE SEQUENCE [LARGE SCALE GENOMIC DNA]</scope>
    <source>
        <tissue evidence="2">Shoot tip</tissue>
    </source>
</reference>
<reference evidence="2" key="1">
    <citation type="submission" date="2022-11" db="EMBL/GenBank/DDBJ databases">
        <authorList>
            <person name="Hyden B.L."/>
            <person name="Feng K."/>
            <person name="Yates T."/>
            <person name="Jawdy S."/>
            <person name="Smart L.B."/>
            <person name="Muchero W."/>
        </authorList>
    </citation>
    <scope>NUCLEOTIDE SEQUENCE</scope>
    <source>
        <tissue evidence="2">Shoot tip</tissue>
    </source>
</reference>
<name>A0A9Q0ZD48_SALVM</name>
<dbReference type="Proteomes" id="UP001151529">
    <property type="component" value="Chromosome 2"/>
</dbReference>
<gene>
    <name evidence="2" type="ORF">OIU85_020840</name>
</gene>
<dbReference type="EMBL" id="JAPFFL010000004">
    <property type="protein sequence ID" value="KAJ6729972.1"/>
    <property type="molecule type" value="Genomic_DNA"/>
</dbReference>
<keyword evidence="3" id="KW-1185">Reference proteome</keyword>
<feature type="region of interest" description="Disordered" evidence="1">
    <location>
        <begin position="73"/>
        <end position="94"/>
    </location>
</feature>
<organism evidence="2 3">
    <name type="scientific">Salix viminalis</name>
    <name type="common">Common osier</name>
    <name type="synonym">Basket willow</name>
    <dbReference type="NCBI Taxonomy" id="40686"/>
    <lineage>
        <taxon>Eukaryota</taxon>
        <taxon>Viridiplantae</taxon>
        <taxon>Streptophyta</taxon>
        <taxon>Embryophyta</taxon>
        <taxon>Tracheophyta</taxon>
        <taxon>Spermatophyta</taxon>
        <taxon>Magnoliopsida</taxon>
        <taxon>eudicotyledons</taxon>
        <taxon>Gunneridae</taxon>
        <taxon>Pentapetalae</taxon>
        <taxon>rosids</taxon>
        <taxon>fabids</taxon>
        <taxon>Malpighiales</taxon>
        <taxon>Salicaceae</taxon>
        <taxon>Saliceae</taxon>
        <taxon>Salix</taxon>
    </lineage>
</organism>
<feature type="compositionally biased region" description="Low complexity" evidence="1">
    <location>
        <begin position="77"/>
        <end position="86"/>
    </location>
</feature>
<comment type="caution">
    <text evidence="2">The sequence shown here is derived from an EMBL/GenBank/DDBJ whole genome shotgun (WGS) entry which is preliminary data.</text>
</comment>